<keyword evidence="1" id="KW-0812">Transmembrane</keyword>
<reference evidence="2 3" key="1">
    <citation type="submission" date="2018-03" db="EMBL/GenBank/DDBJ databases">
        <title>Genomic Encyclopedia of Archaeal and Bacterial Type Strains, Phase II (KMG-II): from individual species to whole genera.</title>
        <authorList>
            <person name="Goeker M."/>
        </authorList>
    </citation>
    <scope>NUCLEOTIDE SEQUENCE [LARGE SCALE GENOMIC DNA]</scope>
    <source>
        <strain evidence="2 3">DSM 18107</strain>
    </source>
</reference>
<gene>
    <name evidence="2" type="ORF">CLV42_104444</name>
</gene>
<protein>
    <submittedName>
        <fullName evidence="2">Uncharacterized protein</fullName>
    </submittedName>
</protein>
<comment type="caution">
    <text evidence="2">The sequence shown here is derived from an EMBL/GenBank/DDBJ whole genome shotgun (WGS) entry which is preliminary data.</text>
</comment>
<feature type="transmembrane region" description="Helical" evidence="1">
    <location>
        <begin position="70"/>
        <end position="89"/>
    </location>
</feature>
<evidence type="ECO:0000313" key="3">
    <source>
        <dbReference type="Proteomes" id="UP000240978"/>
    </source>
</evidence>
<organism evidence="2 3">
    <name type="scientific">Chitinophaga ginsengisoli</name>
    <dbReference type="NCBI Taxonomy" id="363837"/>
    <lineage>
        <taxon>Bacteria</taxon>
        <taxon>Pseudomonadati</taxon>
        <taxon>Bacteroidota</taxon>
        <taxon>Chitinophagia</taxon>
        <taxon>Chitinophagales</taxon>
        <taxon>Chitinophagaceae</taxon>
        <taxon>Chitinophaga</taxon>
    </lineage>
</organism>
<feature type="transmembrane region" description="Helical" evidence="1">
    <location>
        <begin position="179"/>
        <end position="198"/>
    </location>
</feature>
<dbReference type="RefSeq" id="WP_106602346.1">
    <property type="nucleotide sequence ID" value="NZ_PYGK01000004.1"/>
</dbReference>
<feature type="transmembrane region" description="Helical" evidence="1">
    <location>
        <begin position="126"/>
        <end position="159"/>
    </location>
</feature>
<accession>A0A2P8GDV9</accession>
<dbReference type="EMBL" id="PYGK01000004">
    <property type="protein sequence ID" value="PSL32141.1"/>
    <property type="molecule type" value="Genomic_DNA"/>
</dbReference>
<keyword evidence="1" id="KW-0472">Membrane</keyword>
<keyword evidence="3" id="KW-1185">Reference proteome</keyword>
<feature type="transmembrane region" description="Helical" evidence="1">
    <location>
        <begin position="95"/>
        <end position="114"/>
    </location>
</feature>
<keyword evidence="1" id="KW-1133">Transmembrane helix</keyword>
<dbReference type="Proteomes" id="UP000240978">
    <property type="component" value="Unassembled WGS sequence"/>
</dbReference>
<evidence type="ECO:0000256" key="1">
    <source>
        <dbReference type="SAM" id="Phobius"/>
    </source>
</evidence>
<name>A0A2P8GDV9_9BACT</name>
<dbReference type="AlphaFoldDB" id="A0A2P8GDV9"/>
<dbReference type="OrthoDB" id="645134at2"/>
<sequence length="279" mass="31563">MPQLFKKISTLAVKVYRNAEDAVIGNALYICTDSRERCNVRLLFDYLFFHLLLLIPVALIGLYTHNTTELLLIVAFLISLGGCLIMVRTGVPVKTVSIIAAFVTFIIPAACSFFNNQDLSLRYSMIWVLSLLFCYITTNIAATLSLGGLLCSYLSLVAWMKVNNVATYVMPGFTPEQSFIFTPVLTGFYIIFLIRVLGAHYRNIFRSEHERTLQKQRQHSSLLSQHLTKQFIILKGLSRSGKSKYLDGNRELLEACLIEIEKQCESAIDYLDNSPHLES</sequence>
<evidence type="ECO:0000313" key="2">
    <source>
        <dbReference type="EMBL" id="PSL32141.1"/>
    </source>
</evidence>
<proteinExistence type="predicted"/>
<feature type="transmembrane region" description="Helical" evidence="1">
    <location>
        <begin position="43"/>
        <end position="63"/>
    </location>
</feature>